<evidence type="ECO:0000313" key="9">
    <source>
        <dbReference type="Proteomes" id="UP000271925"/>
    </source>
</evidence>
<comment type="caution">
    <text evidence="8">The sequence shown here is derived from an EMBL/GenBank/DDBJ whole genome shotgun (WGS) entry which is preliminary data.</text>
</comment>
<evidence type="ECO:0000256" key="1">
    <source>
        <dbReference type="ARBA" id="ARBA00004442"/>
    </source>
</evidence>
<evidence type="ECO:0000256" key="6">
    <source>
        <dbReference type="SAM" id="SignalP"/>
    </source>
</evidence>
<evidence type="ECO:0000256" key="5">
    <source>
        <dbReference type="ARBA" id="ARBA00023237"/>
    </source>
</evidence>
<evidence type="ECO:0000313" key="8">
    <source>
        <dbReference type="EMBL" id="RRB02112.1"/>
    </source>
</evidence>
<sequence length="459" mass="50694">MKFSLKHIVLLAGLAFTLLSCSFFEVENSIDPNNPPLESVLTNASRIQINQLGIGIQSAIRNGRSNYVLVAGSIGREIYNLASTELTWTTELLGSTNGGFSATTLFNGYYADFAQTRRRAEYFRIAAENSAPGALTDAEKEGIKGFVNTVDAYTMLIMLNMQYKNGIRIKYTDLYSPGDMLKPGPFVSYEDGLKEIRRLLDEGATQLAAGGTAFGFTVTSGYAGFNTPANFRKFNRALAARTAMYQSDWTGLLTLLNDSFFDLNGAMTTGPNFTYSTTSGDIVNPQFQQMNTTASPVVAQALFISQAEAGDTRLKKVTKRTSSRALSGIIGEYDASLYTTSTAPISIIRNEELILMYAEAMIQTGKLAEAVTALNKVRVAAGLKDLATAKPAIVNDKNGLIDELLNQRRYSLFYEGHRWFDMRRYGRLTQLPNDQPNHKVYDQLIRPFAEVQWDAKNPQ</sequence>
<protein>
    <submittedName>
        <fullName evidence="8">RagB/SusD family nutrient uptake outer membrane protein</fullName>
    </submittedName>
</protein>
<evidence type="ECO:0000256" key="2">
    <source>
        <dbReference type="ARBA" id="ARBA00006275"/>
    </source>
</evidence>
<dbReference type="InterPro" id="IPR011990">
    <property type="entry name" value="TPR-like_helical_dom_sf"/>
</dbReference>
<comment type="subcellular location">
    <subcellularLocation>
        <location evidence="1">Cell outer membrane</location>
    </subcellularLocation>
</comment>
<dbReference type="InterPro" id="IPR012944">
    <property type="entry name" value="SusD_RagB_dom"/>
</dbReference>
<organism evidence="8 9">
    <name type="scientific">Larkinella rosea</name>
    <dbReference type="NCBI Taxonomy" id="2025312"/>
    <lineage>
        <taxon>Bacteria</taxon>
        <taxon>Pseudomonadati</taxon>
        <taxon>Bacteroidota</taxon>
        <taxon>Cytophagia</taxon>
        <taxon>Cytophagales</taxon>
        <taxon>Spirosomataceae</taxon>
        <taxon>Larkinella</taxon>
    </lineage>
</organism>
<dbReference type="OrthoDB" id="9794888at2"/>
<evidence type="ECO:0000256" key="4">
    <source>
        <dbReference type="ARBA" id="ARBA00023136"/>
    </source>
</evidence>
<keyword evidence="4" id="KW-0472">Membrane</keyword>
<reference evidence="8 9" key="1">
    <citation type="submission" date="2018-11" db="EMBL/GenBank/DDBJ databases">
        <authorList>
            <person name="Zhou Z."/>
            <person name="Wang G."/>
        </authorList>
    </citation>
    <scope>NUCLEOTIDE SEQUENCE [LARGE SCALE GENOMIC DNA]</scope>
    <source>
        <strain evidence="8 9">KCTC52004</strain>
    </source>
</reference>
<keyword evidence="3 6" id="KW-0732">Signal</keyword>
<dbReference type="Proteomes" id="UP000271925">
    <property type="component" value="Unassembled WGS sequence"/>
</dbReference>
<dbReference type="Pfam" id="PF07980">
    <property type="entry name" value="SusD_RagB"/>
    <property type="match status" value="1"/>
</dbReference>
<feature type="domain" description="RagB/SusD" evidence="7">
    <location>
        <begin position="338"/>
        <end position="456"/>
    </location>
</feature>
<name>A0A3P1BM54_9BACT</name>
<dbReference type="EMBL" id="RQJO01000009">
    <property type="protein sequence ID" value="RRB02112.1"/>
    <property type="molecule type" value="Genomic_DNA"/>
</dbReference>
<comment type="similarity">
    <text evidence="2">Belongs to the SusD family.</text>
</comment>
<dbReference type="GO" id="GO:0009279">
    <property type="term" value="C:cell outer membrane"/>
    <property type="evidence" value="ECO:0007669"/>
    <property type="project" value="UniProtKB-SubCell"/>
</dbReference>
<feature type="signal peptide" evidence="6">
    <location>
        <begin position="1"/>
        <end position="25"/>
    </location>
</feature>
<dbReference type="Gene3D" id="1.25.40.390">
    <property type="match status" value="1"/>
</dbReference>
<dbReference type="CDD" id="cd08977">
    <property type="entry name" value="SusD"/>
    <property type="match status" value="1"/>
</dbReference>
<accession>A0A3P1BM54</accession>
<dbReference type="SUPFAM" id="SSF48452">
    <property type="entry name" value="TPR-like"/>
    <property type="match status" value="1"/>
</dbReference>
<keyword evidence="9" id="KW-1185">Reference proteome</keyword>
<gene>
    <name evidence="8" type="ORF">EHT25_16640</name>
</gene>
<feature type="chain" id="PRO_5018192571" evidence="6">
    <location>
        <begin position="26"/>
        <end position="459"/>
    </location>
</feature>
<dbReference type="AlphaFoldDB" id="A0A3P1BM54"/>
<evidence type="ECO:0000256" key="3">
    <source>
        <dbReference type="ARBA" id="ARBA00022729"/>
    </source>
</evidence>
<keyword evidence="5" id="KW-0998">Cell outer membrane</keyword>
<dbReference type="RefSeq" id="WP_124876276.1">
    <property type="nucleotide sequence ID" value="NZ_RQJO01000009.1"/>
</dbReference>
<proteinExistence type="inferred from homology"/>
<evidence type="ECO:0000259" key="7">
    <source>
        <dbReference type="Pfam" id="PF07980"/>
    </source>
</evidence>
<dbReference type="PROSITE" id="PS51257">
    <property type="entry name" value="PROKAR_LIPOPROTEIN"/>
    <property type="match status" value="1"/>
</dbReference>